<evidence type="ECO:0000313" key="11">
    <source>
        <dbReference type="EMBL" id="GEK85047.1"/>
    </source>
</evidence>
<dbReference type="InterPro" id="IPR029044">
    <property type="entry name" value="Nucleotide-diphossugar_trans"/>
</dbReference>
<comment type="pathway">
    <text evidence="7">Carotenoid biosynthesis; staphyloxanthin biosynthesis; staphyloxanthin from farnesyl diphosphate: step 4/5.</text>
</comment>
<comment type="function">
    <text evidence="6">Catalyzes the glycosylation of 4,4'-diaponeurosporenoate, i.e. the esterification of glucose at the C1'' position with the carboxyl group of 4,4'-diaponeurosporenic acid, to form glycosyl-4,4'-diaponeurosporenoate. This is a step in the biosynthesis of staphyloxanthin, an orange pigment present in most staphylococci strains.</text>
</comment>
<comment type="caution">
    <text evidence="11">The sequence shown here is derived from an EMBL/GenBank/DDBJ whole genome shotgun (WGS) entry which is preliminary data.</text>
</comment>
<organism evidence="11 12">
    <name type="scientific">Microbacterium aerolatum</name>
    <dbReference type="NCBI Taxonomy" id="153731"/>
    <lineage>
        <taxon>Bacteria</taxon>
        <taxon>Bacillati</taxon>
        <taxon>Actinomycetota</taxon>
        <taxon>Actinomycetes</taxon>
        <taxon>Micrococcales</taxon>
        <taxon>Microbacteriaceae</taxon>
        <taxon>Microbacterium</taxon>
    </lineage>
</organism>
<dbReference type="Gene3D" id="3.90.550.10">
    <property type="entry name" value="Spore Coat Polysaccharide Biosynthesis Protein SpsA, Chain A"/>
    <property type="match status" value="1"/>
</dbReference>
<evidence type="ECO:0000256" key="1">
    <source>
        <dbReference type="ARBA" id="ARBA00004236"/>
    </source>
</evidence>
<comment type="similarity">
    <text evidence="8">Belongs to the glycosyltransferase 2 family. CrtQ subfamily.</text>
</comment>
<reference evidence="11 12" key="1">
    <citation type="submission" date="2019-07" db="EMBL/GenBank/DDBJ databases">
        <title>Whole genome shotgun sequence of Microbacterium aerolatum NBRC 103071.</title>
        <authorList>
            <person name="Hosoyama A."/>
            <person name="Uohara A."/>
            <person name="Ohji S."/>
            <person name="Ichikawa N."/>
        </authorList>
    </citation>
    <scope>NUCLEOTIDE SEQUENCE [LARGE SCALE GENOMIC DNA]</scope>
    <source>
        <strain evidence="11 12">NBRC 103071</strain>
    </source>
</reference>
<evidence type="ECO:0000256" key="7">
    <source>
        <dbReference type="ARBA" id="ARBA00037904"/>
    </source>
</evidence>
<keyword evidence="12" id="KW-1185">Reference proteome</keyword>
<dbReference type="GO" id="GO:0005886">
    <property type="term" value="C:plasma membrane"/>
    <property type="evidence" value="ECO:0007669"/>
    <property type="project" value="UniProtKB-SubCell"/>
</dbReference>
<name>A0A511AGA9_9MICO</name>
<comment type="subcellular location">
    <subcellularLocation>
        <location evidence="1">Cell membrane</location>
    </subcellularLocation>
</comment>
<keyword evidence="2" id="KW-1003">Cell membrane</keyword>
<dbReference type="PANTHER" id="PTHR43646">
    <property type="entry name" value="GLYCOSYLTRANSFERASE"/>
    <property type="match status" value="1"/>
</dbReference>
<feature type="domain" description="Glycosyltransferase 2-like" evidence="10">
    <location>
        <begin position="16"/>
        <end position="169"/>
    </location>
</feature>
<keyword evidence="4" id="KW-0808">Transferase</keyword>
<dbReference type="Pfam" id="PF00535">
    <property type="entry name" value="Glycos_transf_2"/>
    <property type="match status" value="1"/>
</dbReference>
<dbReference type="OrthoDB" id="9802632at2"/>
<keyword evidence="3" id="KW-0328">Glycosyltransferase</keyword>
<dbReference type="EMBL" id="BJUW01000001">
    <property type="protein sequence ID" value="GEK85047.1"/>
    <property type="molecule type" value="Genomic_DNA"/>
</dbReference>
<dbReference type="RefSeq" id="WP_147037708.1">
    <property type="nucleotide sequence ID" value="NZ_BJUW01000001.1"/>
</dbReference>
<dbReference type="CDD" id="cd00761">
    <property type="entry name" value="Glyco_tranf_GTA_type"/>
    <property type="match status" value="1"/>
</dbReference>
<gene>
    <name evidence="11" type="ORF">MAE01_02230</name>
</gene>
<evidence type="ECO:0000313" key="12">
    <source>
        <dbReference type="Proteomes" id="UP000321225"/>
    </source>
</evidence>
<evidence type="ECO:0000256" key="3">
    <source>
        <dbReference type="ARBA" id="ARBA00022676"/>
    </source>
</evidence>
<dbReference type="SUPFAM" id="SSF53448">
    <property type="entry name" value="Nucleotide-diphospho-sugar transferases"/>
    <property type="match status" value="1"/>
</dbReference>
<evidence type="ECO:0000256" key="2">
    <source>
        <dbReference type="ARBA" id="ARBA00022475"/>
    </source>
</evidence>
<evidence type="ECO:0000256" key="5">
    <source>
        <dbReference type="ARBA" id="ARBA00023136"/>
    </source>
</evidence>
<dbReference type="GO" id="GO:0016757">
    <property type="term" value="F:glycosyltransferase activity"/>
    <property type="evidence" value="ECO:0007669"/>
    <property type="project" value="UniProtKB-KW"/>
</dbReference>
<dbReference type="AlphaFoldDB" id="A0A511AGA9"/>
<evidence type="ECO:0000256" key="8">
    <source>
        <dbReference type="ARBA" id="ARBA00038120"/>
    </source>
</evidence>
<keyword evidence="11" id="KW-0378">Hydrolase</keyword>
<keyword evidence="5" id="KW-0472">Membrane</keyword>
<evidence type="ECO:0000259" key="10">
    <source>
        <dbReference type="Pfam" id="PF00535"/>
    </source>
</evidence>
<dbReference type="Proteomes" id="UP000321225">
    <property type="component" value="Unassembled WGS sequence"/>
</dbReference>
<evidence type="ECO:0000256" key="6">
    <source>
        <dbReference type="ARBA" id="ARBA00037281"/>
    </source>
</evidence>
<dbReference type="GO" id="GO:0016787">
    <property type="term" value="F:hydrolase activity"/>
    <property type="evidence" value="ECO:0007669"/>
    <property type="project" value="UniProtKB-KW"/>
</dbReference>
<protein>
    <recommendedName>
        <fullName evidence="9">4,4'-diaponeurosporenoate glycosyltransferase</fullName>
    </recommendedName>
</protein>
<proteinExistence type="inferred from homology"/>
<evidence type="ECO:0000256" key="9">
    <source>
        <dbReference type="ARBA" id="ARBA00040345"/>
    </source>
</evidence>
<sequence length="262" mass="28529">MTEQRSAAPSRSLTVSVVIPVKDDADALGCCLRALSLQTKAPDEVIVVDNGSEDESAQVAADAGATVVRCEAPGIPAASACGYDRATTDIVLRLDADCVPGSGWVQIMRQAFAAEPHVAVFTGGARFVDGPRMLRTPLAAAYLGSYVLAGVAALGHLPVFGSNMGFRRAAWQRVRAAVHLDATLHDDFDLAFHLGDSHRIRYVRKAEMGMSMRPFGDVRRFACRIRRGFATVLVHWPRDFPPIRWQRLLMLRAASGLRGRFR</sequence>
<evidence type="ECO:0000256" key="4">
    <source>
        <dbReference type="ARBA" id="ARBA00022679"/>
    </source>
</evidence>
<dbReference type="InterPro" id="IPR001173">
    <property type="entry name" value="Glyco_trans_2-like"/>
</dbReference>
<accession>A0A511AGA9</accession>
<dbReference type="PANTHER" id="PTHR43646:SF2">
    <property type="entry name" value="GLYCOSYLTRANSFERASE 2-LIKE DOMAIN-CONTAINING PROTEIN"/>
    <property type="match status" value="1"/>
</dbReference>